<dbReference type="InterPro" id="IPR001304">
    <property type="entry name" value="C-type_lectin-like"/>
</dbReference>
<dbReference type="InterPro" id="IPR050111">
    <property type="entry name" value="C-type_lectin/snaclec_domain"/>
</dbReference>
<feature type="domain" description="C-type lectin" evidence="2">
    <location>
        <begin position="34"/>
        <end position="160"/>
    </location>
</feature>
<dbReference type="PROSITE" id="PS50041">
    <property type="entry name" value="C_TYPE_LECTIN_2"/>
    <property type="match status" value="1"/>
</dbReference>
<dbReference type="PANTHER" id="PTHR22803">
    <property type="entry name" value="MANNOSE, PHOSPHOLIPASE, LECTIN RECEPTOR RELATED"/>
    <property type="match status" value="1"/>
</dbReference>
<feature type="chain" id="PRO_5036718928" evidence="1">
    <location>
        <begin position="18"/>
        <end position="176"/>
    </location>
</feature>
<evidence type="ECO:0000313" key="3">
    <source>
        <dbReference type="Proteomes" id="UP000887540"/>
    </source>
</evidence>
<dbReference type="InterPro" id="IPR016186">
    <property type="entry name" value="C-type_lectin-like/link_sf"/>
</dbReference>
<keyword evidence="3" id="KW-1185">Reference proteome</keyword>
<dbReference type="SMART" id="SM00034">
    <property type="entry name" value="CLECT"/>
    <property type="match status" value="1"/>
</dbReference>
<keyword evidence="1" id="KW-0732">Signal</keyword>
<proteinExistence type="predicted"/>
<evidence type="ECO:0000256" key="1">
    <source>
        <dbReference type="SAM" id="SignalP"/>
    </source>
</evidence>
<name>A0A914C002_9BILA</name>
<organism evidence="3 4">
    <name type="scientific">Acrobeloides nanus</name>
    <dbReference type="NCBI Taxonomy" id="290746"/>
    <lineage>
        <taxon>Eukaryota</taxon>
        <taxon>Metazoa</taxon>
        <taxon>Ecdysozoa</taxon>
        <taxon>Nematoda</taxon>
        <taxon>Chromadorea</taxon>
        <taxon>Rhabditida</taxon>
        <taxon>Tylenchina</taxon>
        <taxon>Cephalobomorpha</taxon>
        <taxon>Cephaloboidea</taxon>
        <taxon>Cephalobidae</taxon>
        <taxon>Acrobeloides</taxon>
    </lineage>
</organism>
<dbReference type="Pfam" id="PF00059">
    <property type="entry name" value="Lectin_C"/>
    <property type="match status" value="1"/>
</dbReference>
<feature type="signal peptide" evidence="1">
    <location>
        <begin position="1"/>
        <end position="17"/>
    </location>
</feature>
<protein>
    <submittedName>
        <fullName evidence="4">C-type lectin domain-containing protein</fullName>
    </submittedName>
</protein>
<dbReference type="AlphaFoldDB" id="A0A914C002"/>
<dbReference type="InterPro" id="IPR016187">
    <property type="entry name" value="CTDL_fold"/>
</dbReference>
<accession>A0A914C002</accession>
<dbReference type="WBParaSite" id="ACRNAN_Path_1398.g5480.t1">
    <property type="protein sequence ID" value="ACRNAN_Path_1398.g5480.t1"/>
    <property type="gene ID" value="ACRNAN_Path_1398.g5480"/>
</dbReference>
<dbReference type="SUPFAM" id="SSF56436">
    <property type="entry name" value="C-type lectin-like"/>
    <property type="match status" value="1"/>
</dbReference>
<evidence type="ECO:0000313" key="4">
    <source>
        <dbReference type="WBParaSite" id="ACRNAN_Path_1398.g5480.t1"/>
    </source>
</evidence>
<reference evidence="4" key="1">
    <citation type="submission" date="2022-11" db="UniProtKB">
        <authorList>
            <consortium name="WormBaseParasite"/>
        </authorList>
    </citation>
    <scope>IDENTIFICATION</scope>
</reference>
<dbReference type="Proteomes" id="UP000887540">
    <property type="component" value="Unplaced"/>
</dbReference>
<dbReference type="CDD" id="cd00037">
    <property type="entry name" value="CLECT"/>
    <property type="match status" value="1"/>
</dbReference>
<dbReference type="Gene3D" id="3.10.100.10">
    <property type="entry name" value="Mannose-Binding Protein A, subunit A"/>
    <property type="match status" value="1"/>
</dbReference>
<evidence type="ECO:0000259" key="2">
    <source>
        <dbReference type="PROSITE" id="PS50041"/>
    </source>
</evidence>
<sequence length="176" mass="19396">MYRFVLTIVLLNYLCCASIIGRKGSCPSGGQTGPDGRCYVFYSSTNNCNSNWNTSNVFCQQQGGQLASISSSFINAFLWKMVKSANINTQRGECDYFPGHGTFIGLYPKISGNTCQWSWSDGSPLSYSNWGSGLNNSCDPNDWNTQNSIVYLTTTDGKWNLDDNAEIGYPSICAFD</sequence>